<name>M1E5Y5_9BACT</name>
<dbReference type="CDD" id="cd03789">
    <property type="entry name" value="GT9_LPS_heptosyltransferase"/>
    <property type="match status" value="1"/>
</dbReference>
<keyword evidence="2 3" id="KW-0808">Transferase</keyword>
<dbReference type="GO" id="GO:0008713">
    <property type="term" value="F:ADP-heptose-lipopolysaccharide heptosyltransferase activity"/>
    <property type="evidence" value="ECO:0007669"/>
    <property type="project" value="TreeGrafter"/>
</dbReference>
<dbReference type="KEGG" id="tnr:Thena_0130"/>
<dbReference type="HOGENOM" id="CLU_038371_0_0_9"/>
<dbReference type="GO" id="GO:0009244">
    <property type="term" value="P:lipopolysaccharide core region biosynthetic process"/>
    <property type="evidence" value="ECO:0007669"/>
    <property type="project" value="TreeGrafter"/>
</dbReference>
<dbReference type="Pfam" id="PF01075">
    <property type="entry name" value="Glyco_transf_9"/>
    <property type="match status" value="1"/>
</dbReference>
<protein>
    <submittedName>
        <fullName evidence="3">Glycosyl transferase family 9</fullName>
    </submittedName>
</protein>
<evidence type="ECO:0000313" key="4">
    <source>
        <dbReference type="Proteomes" id="UP000011765"/>
    </source>
</evidence>
<accession>M1E5Y5</accession>
<evidence type="ECO:0000256" key="2">
    <source>
        <dbReference type="ARBA" id="ARBA00022679"/>
    </source>
</evidence>
<dbReference type="InterPro" id="IPR002201">
    <property type="entry name" value="Glyco_trans_9"/>
</dbReference>
<keyword evidence="4" id="KW-1185">Reference proteome</keyword>
<dbReference type="AlphaFoldDB" id="M1E5Y5"/>
<keyword evidence="1" id="KW-0328">Glycosyltransferase</keyword>
<reference evidence="3 4" key="1">
    <citation type="submission" date="2011-04" db="EMBL/GenBank/DDBJ databases">
        <title>The complete genome of Thermodesulfobium narugense DSM 14796.</title>
        <authorList>
            <consortium name="US DOE Joint Genome Institute (JGI-PGF)"/>
            <person name="Lucas S."/>
            <person name="Han J."/>
            <person name="Lapidus A."/>
            <person name="Bruce D."/>
            <person name="Goodwin L."/>
            <person name="Pitluck S."/>
            <person name="Peters L."/>
            <person name="Kyrpides N."/>
            <person name="Mavromatis K."/>
            <person name="Pagani I."/>
            <person name="Ivanova N."/>
            <person name="Ovchinnikova G."/>
            <person name="Zhang X."/>
            <person name="Saunders L."/>
            <person name="Detter J.C."/>
            <person name="Tapia R."/>
            <person name="Han C."/>
            <person name="Land M."/>
            <person name="Hauser L."/>
            <person name="Markowitz V."/>
            <person name="Cheng J.-F."/>
            <person name="Hugenholtz P."/>
            <person name="Woyke T."/>
            <person name="Wu D."/>
            <person name="Spring S."/>
            <person name="Schroeder M."/>
            <person name="Brambilla E."/>
            <person name="Klenk H.-P."/>
            <person name="Eisen J.A."/>
        </authorList>
    </citation>
    <scope>NUCLEOTIDE SEQUENCE [LARGE SCALE GENOMIC DNA]</scope>
    <source>
        <strain evidence="3 4">DSM 14796</strain>
    </source>
</reference>
<proteinExistence type="predicted"/>
<evidence type="ECO:0000313" key="3">
    <source>
        <dbReference type="EMBL" id="AEE13780.1"/>
    </source>
</evidence>
<sequence length="297" mass="33682">MTLPVFFEIGKLFPKAQFDILVGERSKEMFSALPNVGEVFLYTSENRGIKGKIPLIKAISKKRYDLVIDLRHSILPIFVRSRQKIFTTFKPKIPGIHATEEHLRNVFNKGAENFMFDYSDKIIIDKKTIIKFGDVFDKILGSVGIVPGATWQPKAYGIEGFVKVAKMLKSNDLNLVLLGSSEERDLCDKISKEVDSLNLCGKTNLVELFYIIKNLSVLVTNDSGPMHIASLLNIPTVALFGPSDERRYRPWGKKYRLLMHKEICRKCLYQRCDKGGECMNLITPDEIVDATIDLLGF</sequence>
<dbReference type="STRING" id="747365.Thena_0130"/>
<organism evidence="3 4">
    <name type="scientific">Thermodesulfobium narugense DSM 14796</name>
    <dbReference type="NCBI Taxonomy" id="747365"/>
    <lineage>
        <taxon>Bacteria</taxon>
        <taxon>Pseudomonadati</taxon>
        <taxon>Thermodesulfobiota</taxon>
        <taxon>Thermodesulfobiia</taxon>
        <taxon>Thermodesulfobiales</taxon>
        <taxon>Thermodesulfobiaceae</taxon>
        <taxon>Thermodesulfobium</taxon>
    </lineage>
</organism>
<dbReference type="GO" id="GO:0005829">
    <property type="term" value="C:cytosol"/>
    <property type="evidence" value="ECO:0007669"/>
    <property type="project" value="TreeGrafter"/>
</dbReference>
<gene>
    <name evidence="3" type="ORF">Thena_0130</name>
</gene>
<dbReference type="eggNOG" id="COG0859">
    <property type="taxonomic scope" value="Bacteria"/>
</dbReference>
<dbReference type="Gene3D" id="3.40.50.2000">
    <property type="entry name" value="Glycogen Phosphorylase B"/>
    <property type="match status" value="2"/>
</dbReference>
<dbReference type="SUPFAM" id="SSF53756">
    <property type="entry name" value="UDP-Glycosyltransferase/glycogen phosphorylase"/>
    <property type="match status" value="1"/>
</dbReference>
<dbReference type="InterPro" id="IPR051199">
    <property type="entry name" value="LPS_LOS_Heptosyltrfase"/>
</dbReference>
<evidence type="ECO:0000256" key="1">
    <source>
        <dbReference type="ARBA" id="ARBA00022676"/>
    </source>
</evidence>
<dbReference type="PANTHER" id="PTHR30160">
    <property type="entry name" value="TETRAACYLDISACCHARIDE 4'-KINASE-RELATED"/>
    <property type="match status" value="1"/>
</dbReference>
<dbReference type="Proteomes" id="UP000011765">
    <property type="component" value="Chromosome"/>
</dbReference>
<dbReference type="EMBL" id="CP002690">
    <property type="protein sequence ID" value="AEE13780.1"/>
    <property type="molecule type" value="Genomic_DNA"/>
</dbReference>